<dbReference type="SMART" id="SM00220">
    <property type="entry name" value="S_TKc"/>
    <property type="match status" value="1"/>
</dbReference>
<dbReference type="NCBIfam" id="NF045510">
    <property type="entry name" value="4Cys_prefix_kin"/>
    <property type="match status" value="1"/>
</dbReference>
<proteinExistence type="predicted"/>
<dbReference type="Pfam" id="PF00069">
    <property type="entry name" value="Pkinase"/>
    <property type="match status" value="1"/>
</dbReference>
<dbReference type="eggNOG" id="COG0515">
    <property type="taxonomic scope" value="Bacteria"/>
</dbReference>
<evidence type="ECO:0000256" key="3">
    <source>
        <dbReference type="ARBA" id="ARBA00022679"/>
    </source>
</evidence>
<dbReference type="Gene3D" id="3.30.200.20">
    <property type="entry name" value="Phosphorylase Kinase, domain 1"/>
    <property type="match status" value="1"/>
</dbReference>
<dbReference type="Gene3D" id="1.10.10.1770">
    <property type="entry name" value="Gun4-like"/>
    <property type="match status" value="1"/>
</dbReference>
<dbReference type="SUPFAM" id="SSF140869">
    <property type="entry name" value="GUN4-like"/>
    <property type="match status" value="1"/>
</dbReference>
<dbReference type="InterPro" id="IPR037215">
    <property type="entry name" value="GUN4-like_sf"/>
</dbReference>
<dbReference type="GO" id="GO:0106310">
    <property type="term" value="F:protein serine kinase activity"/>
    <property type="evidence" value="ECO:0007669"/>
    <property type="project" value="RHEA"/>
</dbReference>
<evidence type="ECO:0000256" key="8">
    <source>
        <dbReference type="ARBA" id="ARBA00048679"/>
    </source>
</evidence>
<dbReference type="PATRIC" id="fig|1173022.3.peg.1774"/>
<dbReference type="PROSITE" id="PS00107">
    <property type="entry name" value="PROTEIN_KINASE_ATP"/>
    <property type="match status" value="1"/>
</dbReference>
<feature type="domain" description="Protein kinase" evidence="10">
    <location>
        <begin position="37"/>
        <end position="317"/>
    </location>
</feature>
<comment type="catalytic activity">
    <reaction evidence="8">
        <text>L-seryl-[protein] + ATP = O-phospho-L-seryl-[protein] + ADP + H(+)</text>
        <dbReference type="Rhea" id="RHEA:17989"/>
        <dbReference type="Rhea" id="RHEA-COMP:9863"/>
        <dbReference type="Rhea" id="RHEA-COMP:11604"/>
        <dbReference type="ChEBI" id="CHEBI:15378"/>
        <dbReference type="ChEBI" id="CHEBI:29999"/>
        <dbReference type="ChEBI" id="CHEBI:30616"/>
        <dbReference type="ChEBI" id="CHEBI:83421"/>
        <dbReference type="ChEBI" id="CHEBI:456216"/>
        <dbReference type="EC" id="2.7.11.1"/>
    </reaction>
</comment>
<dbReference type="EMBL" id="CP003620">
    <property type="protein sequence ID" value="AFZ12531.1"/>
    <property type="molecule type" value="Genomic_DNA"/>
</dbReference>
<dbReference type="KEGG" id="cep:Cri9333_1642"/>
<accession>K9VX44</accession>
<comment type="catalytic activity">
    <reaction evidence="7">
        <text>L-threonyl-[protein] + ATP = O-phospho-L-threonyl-[protein] + ADP + H(+)</text>
        <dbReference type="Rhea" id="RHEA:46608"/>
        <dbReference type="Rhea" id="RHEA-COMP:11060"/>
        <dbReference type="Rhea" id="RHEA-COMP:11605"/>
        <dbReference type="ChEBI" id="CHEBI:15378"/>
        <dbReference type="ChEBI" id="CHEBI:30013"/>
        <dbReference type="ChEBI" id="CHEBI:30616"/>
        <dbReference type="ChEBI" id="CHEBI:61977"/>
        <dbReference type="ChEBI" id="CHEBI:456216"/>
        <dbReference type="EC" id="2.7.11.1"/>
    </reaction>
</comment>
<dbReference type="GO" id="GO:0004674">
    <property type="term" value="F:protein serine/threonine kinase activity"/>
    <property type="evidence" value="ECO:0007669"/>
    <property type="project" value="UniProtKB-KW"/>
</dbReference>
<dbReference type="InterPro" id="IPR011009">
    <property type="entry name" value="Kinase-like_dom_sf"/>
</dbReference>
<sequence>MSSTLSQCLNPNCLHQNPNQTKFCQSCGIKLLLADHYRPIRYLGEGGFGRTFIAVDEHRRNSQCVIKQFLPLQQGSGALQKCIQLFEQEADLLDKLGKHPQIPDLLAFFEQDGKLYLIQEFISGQDLLKELQAKGRLNETQVRELLLEMLPVLDFIHNKSVIHRDIKPENIIRRSIPLDPAIVGRKVSDLVLIDFGVSKQISATVMTKIGTGIGTPGYAAPEQNRGMVHPSSDLYSLAVTAIRLLTGVLPEERNGSVVDEIFDLHNFEWVWKEWLQQKGISVNQNLAQVLDKMLQDKIANRFQSATEVLSALQSPSIPQTVVSQSSLPKTIISPQPQINLVTSKCDYRKLDRLLADGKWREADKETTIVMLKVAGREKEGYLDLDSCRNFPPQELRTIDQLWLKYSNNRFGFSVQKQIWVTNGGKLDGSYDWDTYCKLADEVGWRKRGNWLSYSDLTFIINAPKGHLPGCGWCGGVGVNRKRGWRRRLLFSLL</sequence>
<dbReference type="STRING" id="1173022.Cri9333_1642"/>
<feature type="binding site" evidence="9">
    <location>
        <position position="67"/>
    </location>
    <ligand>
        <name>ATP</name>
        <dbReference type="ChEBI" id="CHEBI:30616"/>
    </ligand>
</feature>
<dbReference type="EC" id="2.7.11.1" evidence="1"/>
<dbReference type="Proteomes" id="UP000010472">
    <property type="component" value="Chromosome"/>
</dbReference>
<evidence type="ECO:0000256" key="5">
    <source>
        <dbReference type="ARBA" id="ARBA00022777"/>
    </source>
</evidence>
<keyword evidence="4 9" id="KW-0547">Nucleotide-binding</keyword>
<evidence type="ECO:0000259" key="10">
    <source>
        <dbReference type="PROSITE" id="PS50011"/>
    </source>
</evidence>
<dbReference type="HOGENOM" id="CLU_000288_135_5_3"/>
<evidence type="ECO:0000256" key="1">
    <source>
        <dbReference type="ARBA" id="ARBA00012513"/>
    </source>
</evidence>
<dbReference type="GO" id="GO:0005524">
    <property type="term" value="F:ATP binding"/>
    <property type="evidence" value="ECO:0007669"/>
    <property type="project" value="UniProtKB-UniRule"/>
</dbReference>
<dbReference type="PANTHER" id="PTHR24363">
    <property type="entry name" value="SERINE/THREONINE PROTEIN KINASE"/>
    <property type="match status" value="1"/>
</dbReference>
<dbReference type="OrthoDB" id="437733at2"/>
<dbReference type="Gene3D" id="1.25.40.620">
    <property type="match status" value="1"/>
</dbReference>
<keyword evidence="2 11" id="KW-0723">Serine/threonine-protein kinase</keyword>
<dbReference type="CDD" id="cd14014">
    <property type="entry name" value="STKc_PknB_like"/>
    <property type="match status" value="1"/>
</dbReference>
<evidence type="ECO:0000313" key="11">
    <source>
        <dbReference type="EMBL" id="AFZ12531.1"/>
    </source>
</evidence>
<dbReference type="Gene3D" id="1.10.510.10">
    <property type="entry name" value="Transferase(Phosphotransferase) domain 1"/>
    <property type="match status" value="1"/>
</dbReference>
<dbReference type="Pfam" id="PF05419">
    <property type="entry name" value="GUN4"/>
    <property type="match status" value="1"/>
</dbReference>
<evidence type="ECO:0000256" key="6">
    <source>
        <dbReference type="ARBA" id="ARBA00022840"/>
    </source>
</evidence>
<dbReference type="PROSITE" id="PS50011">
    <property type="entry name" value="PROTEIN_KINASE_DOM"/>
    <property type="match status" value="1"/>
</dbReference>
<evidence type="ECO:0000256" key="2">
    <source>
        <dbReference type="ARBA" id="ARBA00022527"/>
    </source>
</evidence>
<gene>
    <name evidence="11" type="ORF">Cri9333_1642</name>
</gene>
<dbReference type="SUPFAM" id="SSF56112">
    <property type="entry name" value="Protein kinase-like (PK-like)"/>
    <property type="match status" value="1"/>
</dbReference>
<evidence type="ECO:0000256" key="7">
    <source>
        <dbReference type="ARBA" id="ARBA00047899"/>
    </source>
</evidence>
<dbReference type="InterPro" id="IPR008629">
    <property type="entry name" value="GUN4-like"/>
</dbReference>
<keyword evidence="3 11" id="KW-0808">Transferase</keyword>
<dbReference type="PANTHER" id="PTHR24363:SF0">
    <property type="entry name" value="SERINE_THREONINE KINASE LIKE DOMAIN CONTAINING 1"/>
    <property type="match status" value="1"/>
</dbReference>
<keyword evidence="5 11" id="KW-0418">Kinase</keyword>
<dbReference type="AlphaFoldDB" id="K9VX44"/>
<dbReference type="InterPro" id="IPR000719">
    <property type="entry name" value="Prot_kinase_dom"/>
</dbReference>
<evidence type="ECO:0000256" key="9">
    <source>
        <dbReference type="PROSITE-ProRule" id="PRU10141"/>
    </source>
</evidence>
<keyword evidence="12" id="KW-1185">Reference proteome</keyword>
<protein>
    <recommendedName>
        <fullName evidence="1">non-specific serine/threonine protein kinase</fullName>
        <ecNumber evidence="1">2.7.11.1</ecNumber>
    </recommendedName>
</protein>
<dbReference type="CDD" id="cd16383">
    <property type="entry name" value="GUN4"/>
    <property type="match status" value="1"/>
</dbReference>
<keyword evidence="6 9" id="KW-0067">ATP-binding</keyword>
<evidence type="ECO:0000256" key="4">
    <source>
        <dbReference type="ARBA" id="ARBA00022741"/>
    </source>
</evidence>
<dbReference type="InterPro" id="IPR017441">
    <property type="entry name" value="Protein_kinase_ATP_BS"/>
</dbReference>
<evidence type="ECO:0000313" key="12">
    <source>
        <dbReference type="Proteomes" id="UP000010472"/>
    </source>
</evidence>
<organism evidence="11 12">
    <name type="scientific">Crinalium epipsammum PCC 9333</name>
    <dbReference type="NCBI Taxonomy" id="1173022"/>
    <lineage>
        <taxon>Bacteria</taxon>
        <taxon>Bacillati</taxon>
        <taxon>Cyanobacteriota</taxon>
        <taxon>Cyanophyceae</taxon>
        <taxon>Gomontiellales</taxon>
        <taxon>Gomontiellaceae</taxon>
        <taxon>Crinalium</taxon>
    </lineage>
</organism>
<dbReference type="RefSeq" id="WP_015202652.1">
    <property type="nucleotide sequence ID" value="NC_019753.1"/>
</dbReference>
<name>K9VX44_9CYAN</name>
<reference evidence="11 12" key="1">
    <citation type="submission" date="2012-06" db="EMBL/GenBank/DDBJ databases">
        <title>Finished chromosome of genome of Crinalium epipsammum PCC 9333.</title>
        <authorList>
            <consortium name="US DOE Joint Genome Institute"/>
            <person name="Gugger M."/>
            <person name="Coursin T."/>
            <person name="Rippka R."/>
            <person name="Tandeau De Marsac N."/>
            <person name="Huntemann M."/>
            <person name="Wei C.-L."/>
            <person name="Han J."/>
            <person name="Detter J.C."/>
            <person name="Han C."/>
            <person name="Tapia R."/>
            <person name="Davenport K."/>
            <person name="Daligault H."/>
            <person name="Erkkila T."/>
            <person name="Gu W."/>
            <person name="Munk A.C.C."/>
            <person name="Teshima H."/>
            <person name="Xu Y."/>
            <person name="Chain P."/>
            <person name="Chen A."/>
            <person name="Krypides N."/>
            <person name="Mavromatis K."/>
            <person name="Markowitz V."/>
            <person name="Szeto E."/>
            <person name="Ivanova N."/>
            <person name="Mikhailova N."/>
            <person name="Ovchinnikova G."/>
            <person name="Pagani I."/>
            <person name="Pati A."/>
            <person name="Goodwin L."/>
            <person name="Peters L."/>
            <person name="Pitluck S."/>
            <person name="Woyke T."/>
            <person name="Kerfeld C."/>
        </authorList>
    </citation>
    <scope>NUCLEOTIDE SEQUENCE [LARGE SCALE GENOMIC DNA]</scope>
    <source>
        <strain evidence="11 12">PCC 9333</strain>
    </source>
</reference>